<dbReference type="PANTHER" id="PTHR43047">
    <property type="entry name" value="TWO-COMPONENT HISTIDINE PROTEIN KINASE"/>
    <property type="match status" value="1"/>
</dbReference>
<dbReference type="InterPro" id="IPR003018">
    <property type="entry name" value="GAF"/>
</dbReference>
<dbReference type="InterPro" id="IPR036097">
    <property type="entry name" value="HisK_dim/P_sf"/>
</dbReference>
<evidence type="ECO:0000256" key="1">
    <source>
        <dbReference type="ARBA" id="ARBA00000085"/>
    </source>
</evidence>
<dbReference type="Pfam" id="PF03924">
    <property type="entry name" value="CHASE"/>
    <property type="match status" value="1"/>
</dbReference>
<sequence>MTARVRALLEHLRTHAAAYLVLAVALSAAMAVRMYVASAIAHQVRSRFDERVTAAVEAVRDRMDAYVATLRATRGLFVSGRRPSREEFRLFVQNLRLERHYPGIQGIGFAELLAPQEVARHEEAVRREGFPGYSLWPGGGREAYTAIVYLEPFDARNQRAFGFDMLSEPTRREAMLRALATGKAACSARVELVQETDQDRQPGFLIYLPVSASARGGLEQRTGGFVYAPFRAGDLFAATLPPESLAEIHLDLLDGPSGDPAQLLYASAAPAGGTLEAVRGLTVAGRPWTVRFRSSPGFVAPWERWLPRWAALAGVIVSLLLFQVTRREVRGAAEARRSAERASFLAEAGRALSSSLDYVTTLAEVARRAAEGPCDWCVILVVEPGGPVRLVGHRDPALARATGQALVEVTLDPEARFAAAAAIQSSEPFVTDAVSEADLARVARDAEHLARLRATGVRALATVPLRARGEALGAISFASTTRRRLDASDVRLMQDLARLAVAAIDTARLYRRAQEAVKLRDEFLSIASHELKTPLTSLALQADSLRQAAVRGFVPEPLAHKTEVIRRNVERLSRLITNLLDISRIGEGRLAIELEPVDLSDVVCEVAGRFEDELARAGSTLQLDVPGPVVGRWDRLRLDQVVTNLVANAVKYGPGKPIAVALRVDGDRVALTVRDQGIGIPREAQQRIFERFERAVSDRHFGGFGLGLWIARRIVEALGGTIAVESEPGQGATFTVELRRAPPPEPPAAPAPGAPL</sequence>
<dbReference type="SMART" id="SM00065">
    <property type="entry name" value="GAF"/>
    <property type="match status" value="1"/>
</dbReference>
<keyword evidence="9" id="KW-0472">Membrane</keyword>
<keyword evidence="7" id="KW-0418">Kinase</keyword>
<dbReference type="SUPFAM" id="SSF55781">
    <property type="entry name" value="GAF domain-like"/>
    <property type="match status" value="1"/>
</dbReference>
<dbReference type="EC" id="2.7.13.3" evidence="3"/>
<accession>A0A7I9VP69</accession>
<dbReference type="PANTHER" id="PTHR43047:SF72">
    <property type="entry name" value="OSMOSENSING HISTIDINE PROTEIN KINASE SLN1"/>
    <property type="match status" value="1"/>
</dbReference>
<dbReference type="GO" id="GO:0005886">
    <property type="term" value="C:plasma membrane"/>
    <property type="evidence" value="ECO:0007669"/>
    <property type="project" value="TreeGrafter"/>
</dbReference>
<evidence type="ECO:0000256" key="3">
    <source>
        <dbReference type="ARBA" id="ARBA00012438"/>
    </source>
</evidence>
<dbReference type="InterPro" id="IPR006189">
    <property type="entry name" value="CHASE_dom"/>
</dbReference>
<dbReference type="PROSITE" id="PS50839">
    <property type="entry name" value="CHASE"/>
    <property type="match status" value="1"/>
</dbReference>
<dbReference type="Gene3D" id="3.30.565.10">
    <property type="entry name" value="Histidine kinase-like ATPase, C-terminal domain"/>
    <property type="match status" value="1"/>
</dbReference>
<protein>
    <recommendedName>
        <fullName evidence="3">histidine kinase</fullName>
        <ecNumber evidence="3">2.7.13.3</ecNumber>
    </recommendedName>
</protein>
<evidence type="ECO:0000256" key="8">
    <source>
        <dbReference type="ARBA" id="ARBA00022989"/>
    </source>
</evidence>
<evidence type="ECO:0000256" key="4">
    <source>
        <dbReference type="ARBA" id="ARBA00022553"/>
    </source>
</evidence>
<dbReference type="Proteomes" id="UP000503640">
    <property type="component" value="Unassembled WGS sequence"/>
</dbReference>
<dbReference type="GO" id="GO:0009927">
    <property type="term" value="F:histidine phosphotransfer kinase activity"/>
    <property type="evidence" value="ECO:0007669"/>
    <property type="project" value="TreeGrafter"/>
</dbReference>
<keyword evidence="13" id="KW-1185">Reference proteome</keyword>
<evidence type="ECO:0000256" key="9">
    <source>
        <dbReference type="ARBA" id="ARBA00023136"/>
    </source>
</evidence>
<evidence type="ECO:0000259" key="11">
    <source>
        <dbReference type="PROSITE" id="PS50839"/>
    </source>
</evidence>
<dbReference type="InterPro" id="IPR036890">
    <property type="entry name" value="HATPase_C_sf"/>
</dbReference>
<dbReference type="SMART" id="SM01079">
    <property type="entry name" value="CHASE"/>
    <property type="match status" value="1"/>
</dbReference>
<dbReference type="SMART" id="SM00387">
    <property type="entry name" value="HATPase_c"/>
    <property type="match status" value="1"/>
</dbReference>
<evidence type="ECO:0000256" key="7">
    <source>
        <dbReference type="ARBA" id="ARBA00022777"/>
    </source>
</evidence>
<dbReference type="RefSeq" id="WP_176066566.1">
    <property type="nucleotide sequence ID" value="NZ_BJTG01000007.1"/>
</dbReference>
<dbReference type="Pfam" id="PF00512">
    <property type="entry name" value="HisKA"/>
    <property type="match status" value="1"/>
</dbReference>
<evidence type="ECO:0000256" key="6">
    <source>
        <dbReference type="ARBA" id="ARBA00022692"/>
    </source>
</evidence>
<dbReference type="Pfam" id="PF02518">
    <property type="entry name" value="HATPase_c"/>
    <property type="match status" value="1"/>
</dbReference>
<comment type="caution">
    <text evidence="12">The sequence shown here is derived from an EMBL/GenBank/DDBJ whole genome shotgun (WGS) entry which is preliminary data.</text>
</comment>
<evidence type="ECO:0000256" key="5">
    <source>
        <dbReference type="ARBA" id="ARBA00022679"/>
    </source>
</evidence>
<evidence type="ECO:0000313" key="13">
    <source>
        <dbReference type="Proteomes" id="UP000503640"/>
    </source>
</evidence>
<evidence type="ECO:0000259" key="10">
    <source>
        <dbReference type="PROSITE" id="PS50109"/>
    </source>
</evidence>
<dbReference type="InterPro" id="IPR003594">
    <property type="entry name" value="HATPase_dom"/>
</dbReference>
<dbReference type="FunFam" id="3.30.565.10:FF:000006">
    <property type="entry name" value="Sensor histidine kinase WalK"/>
    <property type="match status" value="1"/>
</dbReference>
<keyword evidence="5" id="KW-0808">Transferase</keyword>
<comment type="catalytic activity">
    <reaction evidence="1">
        <text>ATP + protein L-histidine = ADP + protein N-phospho-L-histidine.</text>
        <dbReference type="EC" id="2.7.13.3"/>
    </reaction>
</comment>
<dbReference type="CDD" id="cd00075">
    <property type="entry name" value="HATPase"/>
    <property type="match status" value="1"/>
</dbReference>
<proteinExistence type="predicted"/>
<dbReference type="Gene3D" id="3.30.450.40">
    <property type="match status" value="1"/>
</dbReference>
<feature type="domain" description="CHASE" evidence="11">
    <location>
        <begin position="79"/>
        <end position="291"/>
    </location>
</feature>
<dbReference type="GO" id="GO:0000155">
    <property type="term" value="F:phosphorelay sensor kinase activity"/>
    <property type="evidence" value="ECO:0007669"/>
    <property type="project" value="InterPro"/>
</dbReference>
<organism evidence="12 13">
    <name type="scientific">Anaeromyxobacter diazotrophicus</name>
    <dbReference type="NCBI Taxonomy" id="2590199"/>
    <lineage>
        <taxon>Bacteria</taxon>
        <taxon>Pseudomonadati</taxon>
        <taxon>Myxococcota</taxon>
        <taxon>Myxococcia</taxon>
        <taxon>Myxococcales</taxon>
        <taxon>Cystobacterineae</taxon>
        <taxon>Anaeromyxobacteraceae</taxon>
        <taxon>Anaeromyxobacter</taxon>
    </lineage>
</organism>
<gene>
    <name evidence="12" type="ORF">AMYX_29570</name>
</gene>
<dbReference type="CDD" id="cd00082">
    <property type="entry name" value="HisKA"/>
    <property type="match status" value="1"/>
</dbReference>
<keyword evidence="6" id="KW-0812">Transmembrane</keyword>
<feature type="domain" description="Histidine kinase" evidence="10">
    <location>
        <begin position="526"/>
        <end position="742"/>
    </location>
</feature>
<evidence type="ECO:0000313" key="12">
    <source>
        <dbReference type="EMBL" id="GEJ58216.1"/>
    </source>
</evidence>
<dbReference type="Pfam" id="PF01590">
    <property type="entry name" value="GAF"/>
    <property type="match status" value="1"/>
</dbReference>
<comment type="subcellular location">
    <subcellularLocation>
        <location evidence="2">Membrane</location>
    </subcellularLocation>
</comment>
<reference evidence="13" key="1">
    <citation type="journal article" date="2020" name="Appl. Environ. Microbiol.">
        <title>Diazotrophic Anaeromyxobacter Isolates from Soils.</title>
        <authorList>
            <person name="Masuda Y."/>
            <person name="Yamanaka H."/>
            <person name="Xu Z.X."/>
            <person name="Shiratori Y."/>
            <person name="Aono T."/>
            <person name="Amachi S."/>
            <person name="Senoo K."/>
            <person name="Itoh H."/>
        </authorList>
    </citation>
    <scope>NUCLEOTIDE SEQUENCE [LARGE SCALE GENOMIC DNA]</scope>
    <source>
        <strain evidence="13">R267</strain>
    </source>
</reference>
<dbReference type="PRINTS" id="PR00344">
    <property type="entry name" value="BCTRLSENSOR"/>
</dbReference>
<dbReference type="PROSITE" id="PS50109">
    <property type="entry name" value="HIS_KIN"/>
    <property type="match status" value="1"/>
</dbReference>
<dbReference type="SUPFAM" id="SSF47384">
    <property type="entry name" value="Homodimeric domain of signal transducing histidine kinase"/>
    <property type="match status" value="1"/>
</dbReference>
<dbReference type="SMART" id="SM00388">
    <property type="entry name" value="HisKA"/>
    <property type="match status" value="1"/>
</dbReference>
<dbReference type="InterPro" id="IPR042240">
    <property type="entry name" value="CHASE_sf"/>
</dbReference>
<dbReference type="Gene3D" id="1.10.287.130">
    <property type="match status" value="1"/>
</dbReference>
<evidence type="ECO:0000256" key="2">
    <source>
        <dbReference type="ARBA" id="ARBA00004370"/>
    </source>
</evidence>
<name>A0A7I9VP69_9BACT</name>
<dbReference type="SUPFAM" id="SSF55874">
    <property type="entry name" value="ATPase domain of HSP90 chaperone/DNA topoisomerase II/histidine kinase"/>
    <property type="match status" value="1"/>
</dbReference>
<dbReference type="InterPro" id="IPR029016">
    <property type="entry name" value="GAF-like_dom_sf"/>
</dbReference>
<dbReference type="InterPro" id="IPR005467">
    <property type="entry name" value="His_kinase_dom"/>
</dbReference>
<dbReference type="EMBL" id="BJTG01000007">
    <property type="protein sequence ID" value="GEJ58216.1"/>
    <property type="molecule type" value="Genomic_DNA"/>
</dbReference>
<dbReference type="Gene3D" id="3.30.450.350">
    <property type="entry name" value="CHASE domain"/>
    <property type="match status" value="1"/>
</dbReference>
<dbReference type="AlphaFoldDB" id="A0A7I9VP69"/>
<keyword evidence="8" id="KW-1133">Transmembrane helix</keyword>
<dbReference type="InterPro" id="IPR003661">
    <property type="entry name" value="HisK_dim/P_dom"/>
</dbReference>
<keyword evidence="4" id="KW-0597">Phosphoprotein</keyword>
<dbReference type="InterPro" id="IPR004358">
    <property type="entry name" value="Sig_transdc_His_kin-like_C"/>
</dbReference>